<proteinExistence type="predicted"/>
<name>A0ABQ9XRD1_9EUKA</name>
<gene>
    <name evidence="1" type="ORF">BLNAU_11619</name>
</gene>
<evidence type="ECO:0000313" key="2">
    <source>
        <dbReference type="Proteomes" id="UP001281761"/>
    </source>
</evidence>
<dbReference type="EMBL" id="JARBJD010000091">
    <property type="protein sequence ID" value="KAK2953484.1"/>
    <property type="molecule type" value="Genomic_DNA"/>
</dbReference>
<organism evidence="1 2">
    <name type="scientific">Blattamonas nauphoetae</name>
    <dbReference type="NCBI Taxonomy" id="2049346"/>
    <lineage>
        <taxon>Eukaryota</taxon>
        <taxon>Metamonada</taxon>
        <taxon>Preaxostyla</taxon>
        <taxon>Oxymonadida</taxon>
        <taxon>Blattamonas</taxon>
    </lineage>
</organism>
<evidence type="ECO:0000313" key="1">
    <source>
        <dbReference type="EMBL" id="KAK2953484.1"/>
    </source>
</evidence>
<protein>
    <submittedName>
        <fullName evidence="1">Uncharacterized protein</fullName>
    </submittedName>
</protein>
<accession>A0ABQ9XRD1</accession>
<comment type="caution">
    <text evidence="1">The sequence shown here is derived from an EMBL/GenBank/DDBJ whole genome shotgun (WGS) entry which is preliminary data.</text>
</comment>
<reference evidence="1 2" key="1">
    <citation type="journal article" date="2022" name="bioRxiv">
        <title>Genomics of Preaxostyla Flagellates Illuminates Evolutionary Transitions and the Path Towards Mitochondrial Loss.</title>
        <authorList>
            <person name="Novak L.V.F."/>
            <person name="Treitli S.C."/>
            <person name="Pyrih J."/>
            <person name="Halakuc P."/>
            <person name="Pipaliya S.V."/>
            <person name="Vacek V."/>
            <person name="Brzon O."/>
            <person name="Soukal P."/>
            <person name="Eme L."/>
            <person name="Dacks J.B."/>
            <person name="Karnkowska A."/>
            <person name="Elias M."/>
            <person name="Hampl V."/>
        </authorList>
    </citation>
    <scope>NUCLEOTIDE SEQUENCE [LARGE SCALE GENOMIC DNA]</scope>
    <source>
        <strain evidence="1">NAU3</strain>
        <tissue evidence="1">Gut</tissue>
    </source>
</reference>
<keyword evidence="2" id="KW-1185">Reference proteome</keyword>
<dbReference type="Proteomes" id="UP001281761">
    <property type="component" value="Unassembled WGS sequence"/>
</dbReference>
<sequence length="234" mass="27139">MGVEQSKLTSKQRREYSHVLKKLNALDSACESFFRKDSKRTRQTFGEAFEAALPLLPTIYRYLLALPPSQQTDLTVSLDKFFYSLRYIQFYEIPTSISTEILAYSSAPLITQAIRNQDNAQLRLNSFRVAKRLIKLEPTVLPYFIDSGLISTLCDTFVDSERCIHPYLPDRLMKLYNHLHRHPFESHLFREAFISCGGDDIFTACLFCARERLRMSYSHFEDCLNSNNMNPVVP</sequence>